<comment type="caution">
    <text evidence="2">The sequence shown here is derived from an EMBL/GenBank/DDBJ whole genome shotgun (WGS) entry which is preliminary data.</text>
</comment>
<dbReference type="Proteomes" id="UP000191691">
    <property type="component" value="Unassembled WGS sequence"/>
</dbReference>
<evidence type="ECO:0000313" key="2">
    <source>
        <dbReference type="EMBL" id="OQE83407.1"/>
    </source>
</evidence>
<dbReference type="EMBL" id="MOOB01000032">
    <property type="protein sequence ID" value="OQE83407.1"/>
    <property type="molecule type" value="Genomic_DNA"/>
</dbReference>
<protein>
    <submittedName>
        <fullName evidence="2">Uncharacterized protein</fullName>
    </submittedName>
</protein>
<name>A0A1V6Y7K3_PENNA</name>
<evidence type="ECO:0000256" key="1">
    <source>
        <dbReference type="SAM" id="MobiDB-lite"/>
    </source>
</evidence>
<reference evidence="3" key="1">
    <citation type="journal article" date="2017" name="Nat. Microbiol.">
        <title>Global analysis of biosynthetic gene clusters reveals vast potential of secondary metabolite production in Penicillium species.</title>
        <authorList>
            <person name="Nielsen J.C."/>
            <person name="Grijseels S."/>
            <person name="Prigent S."/>
            <person name="Ji B."/>
            <person name="Dainat J."/>
            <person name="Nielsen K.F."/>
            <person name="Frisvad J.C."/>
            <person name="Workman M."/>
            <person name="Nielsen J."/>
        </authorList>
    </citation>
    <scope>NUCLEOTIDE SEQUENCE [LARGE SCALE GENOMIC DNA]</scope>
    <source>
        <strain evidence="3">IBT 13039</strain>
    </source>
</reference>
<evidence type="ECO:0000313" key="3">
    <source>
        <dbReference type="Proteomes" id="UP000191691"/>
    </source>
</evidence>
<organism evidence="2 3">
    <name type="scientific">Penicillium nalgiovense</name>
    <dbReference type="NCBI Taxonomy" id="60175"/>
    <lineage>
        <taxon>Eukaryota</taxon>
        <taxon>Fungi</taxon>
        <taxon>Dikarya</taxon>
        <taxon>Ascomycota</taxon>
        <taxon>Pezizomycotina</taxon>
        <taxon>Eurotiomycetes</taxon>
        <taxon>Eurotiomycetidae</taxon>
        <taxon>Eurotiales</taxon>
        <taxon>Aspergillaceae</taxon>
        <taxon>Penicillium</taxon>
    </lineage>
</organism>
<feature type="compositionally biased region" description="Polar residues" evidence="1">
    <location>
        <begin position="185"/>
        <end position="197"/>
    </location>
</feature>
<dbReference type="OMA" id="YYEIDAF"/>
<feature type="region of interest" description="Disordered" evidence="1">
    <location>
        <begin position="177"/>
        <end position="209"/>
    </location>
</feature>
<dbReference type="STRING" id="60175.A0A1V6Y7K3"/>
<gene>
    <name evidence="2" type="ORF">PENNAL_c0032G00439</name>
</gene>
<proteinExistence type="predicted"/>
<sequence length="372" mass="42020">MISHSRELRKALIQFQTLSAWQYFQAPAKNLSKRNVFALLDYNGERDRIAETKDSSYAWLVGGDNRDNPTLSGQIMKLWGEWGVISADECKEKNESVLRKFAAEFDIEVPVKIPVNSPAPTFALLSDLGESRLDTYNRAWEMMRYLSSLMPKAPDEGGSLCIISGLSKGSRGKPITESTWIPCMNPNSAPATTSSREGSSDDPHSVSAEEEAILRPNVDIHVVWNQYRQFDGADALPRALQAAKSHNVPIPPDDQLLDRDPLGFGSGESFRDYIRHLLKCGDIRMCITSFELTYIVRNTDVKRALDIRRSRWGEVQRVLGDHGSHFDFVITLEVEAIDEDDEAPLFEAEYNFPTAREIVREQLKHREKDASD</sequence>
<dbReference type="AlphaFoldDB" id="A0A1V6Y7K3"/>
<accession>A0A1V6Y7K3</accession>
<keyword evidence="3" id="KW-1185">Reference proteome</keyword>